<gene>
    <name evidence="1" type="ORF">CALVIDRAFT_541148</name>
</gene>
<dbReference type="EMBL" id="KV417312">
    <property type="protein sequence ID" value="KZO92324.1"/>
    <property type="molecule type" value="Genomic_DNA"/>
</dbReference>
<evidence type="ECO:0000313" key="2">
    <source>
        <dbReference type="Proteomes" id="UP000076738"/>
    </source>
</evidence>
<evidence type="ECO:0000313" key="1">
    <source>
        <dbReference type="EMBL" id="KZO92324.1"/>
    </source>
</evidence>
<accession>A0A167I5J1</accession>
<proteinExistence type="predicted"/>
<dbReference type="AlphaFoldDB" id="A0A167I5J1"/>
<reference evidence="1 2" key="1">
    <citation type="journal article" date="2016" name="Mol. Biol. Evol.">
        <title>Comparative Genomics of Early-Diverging Mushroom-Forming Fungi Provides Insights into the Origins of Lignocellulose Decay Capabilities.</title>
        <authorList>
            <person name="Nagy L.G."/>
            <person name="Riley R."/>
            <person name="Tritt A."/>
            <person name="Adam C."/>
            <person name="Daum C."/>
            <person name="Floudas D."/>
            <person name="Sun H."/>
            <person name="Yadav J.S."/>
            <person name="Pangilinan J."/>
            <person name="Larsson K.H."/>
            <person name="Matsuura K."/>
            <person name="Barry K."/>
            <person name="Labutti K."/>
            <person name="Kuo R."/>
            <person name="Ohm R.A."/>
            <person name="Bhattacharya S.S."/>
            <person name="Shirouzu T."/>
            <person name="Yoshinaga Y."/>
            <person name="Martin F.M."/>
            <person name="Grigoriev I.V."/>
            <person name="Hibbett D.S."/>
        </authorList>
    </citation>
    <scope>NUCLEOTIDE SEQUENCE [LARGE SCALE GENOMIC DNA]</scope>
    <source>
        <strain evidence="1 2">TUFC12733</strain>
    </source>
</reference>
<organism evidence="1 2">
    <name type="scientific">Calocera viscosa (strain TUFC12733)</name>
    <dbReference type="NCBI Taxonomy" id="1330018"/>
    <lineage>
        <taxon>Eukaryota</taxon>
        <taxon>Fungi</taxon>
        <taxon>Dikarya</taxon>
        <taxon>Basidiomycota</taxon>
        <taxon>Agaricomycotina</taxon>
        <taxon>Dacrymycetes</taxon>
        <taxon>Dacrymycetales</taxon>
        <taxon>Dacrymycetaceae</taxon>
        <taxon>Calocera</taxon>
    </lineage>
</organism>
<keyword evidence="2" id="KW-1185">Reference proteome</keyword>
<sequence length="51" mass="5330">MPATYGQRTDIASYSESWGVSSPGHRCLNNADSALSITGIRLTCPSSDTPG</sequence>
<protein>
    <submittedName>
        <fullName evidence="1">Uncharacterized protein</fullName>
    </submittedName>
</protein>
<name>A0A167I5J1_CALVF</name>
<dbReference type="Proteomes" id="UP000076738">
    <property type="component" value="Unassembled WGS sequence"/>
</dbReference>